<feature type="compositionally biased region" description="Basic residues" evidence="1">
    <location>
        <begin position="212"/>
        <end position="221"/>
    </location>
</feature>
<evidence type="ECO:0000313" key="3">
    <source>
        <dbReference type="EMBL" id="GAA2453912.1"/>
    </source>
</evidence>
<evidence type="ECO:0000259" key="2">
    <source>
        <dbReference type="PROSITE" id="PS50104"/>
    </source>
</evidence>
<evidence type="ECO:0000256" key="1">
    <source>
        <dbReference type="SAM" id="MobiDB-lite"/>
    </source>
</evidence>
<organism evidence="3 4">
    <name type="scientific">Streptomyces macrosporus</name>
    <dbReference type="NCBI Taxonomy" id="44032"/>
    <lineage>
        <taxon>Bacteria</taxon>
        <taxon>Bacillati</taxon>
        <taxon>Actinomycetota</taxon>
        <taxon>Actinomycetes</taxon>
        <taxon>Kitasatosporales</taxon>
        <taxon>Streptomycetaceae</taxon>
        <taxon>Streptomyces</taxon>
    </lineage>
</organism>
<dbReference type="SUPFAM" id="SSF52200">
    <property type="entry name" value="Toll/Interleukin receptor TIR domain"/>
    <property type="match status" value="1"/>
</dbReference>
<comment type="caution">
    <text evidence="3">The sequence shown here is derived from an EMBL/GenBank/DDBJ whole genome shotgun (WGS) entry which is preliminary data.</text>
</comment>
<evidence type="ECO:0000313" key="4">
    <source>
        <dbReference type="Proteomes" id="UP001501638"/>
    </source>
</evidence>
<feature type="region of interest" description="Disordered" evidence="1">
    <location>
        <begin position="152"/>
        <end position="253"/>
    </location>
</feature>
<accession>A0ABP5XK61</accession>
<protein>
    <recommendedName>
        <fullName evidence="2">TIR domain-containing protein</fullName>
    </recommendedName>
</protein>
<sequence length="253" mass="27509">MPEVFVNYRTGDGEMAAATIDQELSRRFGEESSFRASRSIKPGAAYPEELLRNVRRSSLLLAVMGPEWTRFPELHDGDDWVRKEILEALEWGIPVVPVLVGRDTKRLAQADLPAELARLADLQSLRLDARNAPADLARIGDLAADMVPSLRAADRAARPSPETDTAPGSVRNSTGDVHGTAVQSRDIIGDVGTVVKNSSGPVHTGQGDIYHNSRHVSGGRHFHGDGTTYFEGDNQGGIHQHFGQSRRSGDGER</sequence>
<dbReference type="Gene3D" id="3.40.50.10140">
    <property type="entry name" value="Toll/interleukin-1 receptor homology (TIR) domain"/>
    <property type="match status" value="1"/>
</dbReference>
<dbReference type="PROSITE" id="PS50104">
    <property type="entry name" value="TIR"/>
    <property type="match status" value="1"/>
</dbReference>
<reference evidence="4" key="1">
    <citation type="journal article" date="2019" name="Int. J. Syst. Evol. Microbiol.">
        <title>The Global Catalogue of Microorganisms (GCM) 10K type strain sequencing project: providing services to taxonomists for standard genome sequencing and annotation.</title>
        <authorList>
            <consortium name="The Broad Institute Genomics Platform"/>
            <consortium name="The Broad Institute Genome Sequencing Center for Infectious Disease"/>
            <person name="Wu L."/>
            <person name="Ma J."/>
        </authorList>
    </citation>
    <scope>NUCLEOTIDE SEQUENCE [LARGE SCALE GENOMIC DNA]</scope>
    <source>
        <strain evidence="4">JCM 6305</strain>
    </source>
</reference>
<dbReference type="Proteomes" id="UP001501638">
    <property type="component" value="Unassembled WGS sequence"/>
</dbReference>
<dbReference type="RefSeq" id="WP_344325836.1">
    <property type="nucleotide sequence ID" value="NZ_BAAASZ010000028.1"/>
</dbReference>
<dbReference type="InterPro" id="IPR035897">
    <property type="entry name" value="Toll_tir_struct_dom_sf"/>
</dbReference>
<dbReference type="Pfam" id="PF13676">
    <property type="entry name" value="TIR_2"/>
    <property type="match status" value="1"/>
</dbReference>
<dbReference type="InterPro" id="IPR000157">
    <property type="entry name" value="TIR_dom"/>
</dbReference>
<feature type="domain" description="TIR" evidence="2">
    <location>
        <begin position="1"/>
        <end position="150"/>
    </location>
</feature>
<name>A0ABP5XK61_9ACTN</name>
<proteinExistence type="predicted"/>
<dbReference type="EMBL" id="BAAASZ010000028">
    <property type="protein sequence ID" value="GAA2453912.1"/>
    <property type="molecule type" value="Genomic_DNA"/>
</dbReference>
<gene>
    <name evidence="3" type="ORF">GCM10010405_42150</name>
</gene>
<keyword evidence="4" id="KW-1185">Reference proteome</keyword>